<sequence>MRLSCAAASRSAFRQNHPGILLAEIDRNGSERLMTRWQAGLFMRRCDLACETSSLDAATPEPNGWARRVQHRALLVSDPLPAYLLLPAHPSALKPVDAKG</sequence>
<proteinExistence type="predicted"/>
<evidence type="ECO:0000313" key="2">
    <source>
        <dbReference type="Proteomes" id="UP000557566"/>
    </source>
</evidence>
<dbReference type="EMBL" id="JAAVMX010000006">
    <property type="protein sequence ID" value="KAF4507227.1"/>
    <property type="molecule type" value="Genomic_DNA"/>
</dbReference>
<evidence type="ECO:0000313" key="1">
    <source>
        <dbReference type="EMBL" id="KAF4507227.1"/>
    </source>
</evidence>
<organism evidence="1 2">
    <name type="scientific">Ophiocordyceps sinensis</name>
    <dbReference type="NCBI Taxonomy" id="72228"/>
    <lineage>
        <taxon>Eukaryota</taxon>
        <taxon>Fungi</taxon>
        <taxon>Dikarya</taxon>
        <taxon>Ascomycota</taxon>
        <taxon>Pezizomycotina</taxon>
        <taxon>Sordariomycetes</taxon>
        <taxon>Hypocreomycetidae</taxon>
        <taxon>Hypocreales</taxon>
        <taxon>Ophiocordycipitaceae</taxon>
        <taxon>Ophiocordyceps</taxon>
    </lineage>
</organism>
<comment type="caution">
    <text evidence="1">The sequence shown here is derived from an EMBL/GenBank/DDBJ whole genome shotgun (WGS) entry which is preliminary data.</text>
</comment>
<keyword evidence="2" id="KW-1185">Reference proteome</keyword>
<gene>
    <name evidence="1" type="ORF">G6O67_005889</name>
</gene>
<dbReference type="Proteomes" id="UP000557566">
    <property type="component" value="Unassembled WGS sequence"/>
</dbReference>
<dbReference type="AlphaFoldDB" id="A0A8H4LYC7"/>
<protein>
    <submittedName>
        <fullName evidence="1">Uncharacterized protein</fullName>
    </submittedName>
</protein>
<name>A0A8H4LYC7_9HYPO</name>
<reference evidence="1 2" key="1">
    <citation type="journal article" date="2020" name="Genome Biol. Evol.">
        <title>A new high-quality draft genome assembly of the Chinese cordyceps Ophiocordyceps sinensis.</title>
        <authorList>
            <person name="Shu R."/>
            <person name="Zhang J."/>
            <person name="Meng Q."/>
            <person name="Zhang H."/>
            <person name="Zhou G."/>
            <person name="Li M."/>
            <person name="Wu P."/>
            <person name="Zhao Y."/>
            <person name="Chen C."/>
            <person name="Qin Q."/>
        </authorList>
    </citation>
    <scope>NUCLEOTIDE SEQUENCE [LARGE SCALE GENOMIC DNA]</scope>
    <source>
        <strain evidence="1 2">IOZ07</strain>
    </source>
</reference>
<accession>A0A8H4LYC7</accession>